<protein>
    <submittedName>
        <fullName evidence="4">Uncharacterized protein</fullName>
    </submittedName>
</protein>
<dbReference type="AlphaFoldDB" id="A0A194S7P3"/>
<feature type="compositionally biased region" description="Pro residues" evidence="1">
    <location>
        <begin position="256"/>
        <end position="267"/>
    </location>
</feature>
<dbReference type="OrthoDB" id="10534716at2759"/>
<feature type="chain" id="PRO_5008265508" evidence="3">
    <location>
        <begin position="21"/>
        <end position="283"/>
    </location>
</feature>
<feature type="region of interest" description="Disordered" evidence="1">
    <location>
        <begin position="190"/>
        <end position="283"/>
    </location>
</feature>
<feature type="transmembrane region" description="Helical" evidence="2">
    <location>
        <begin position="153"/>
        <end position="179"/>
    </location>
</feature>
<dbReference type="RefSeq" id="XP_018272623.1">
    <property type="nucleotide sequence ID" value="XM_018416402.1"/>
</dbReference>
<keyword evidence="2" id="KW-0812">Transmembrane</keyword>
<keyword evidence="5" id="KW-1185">Reference proteome</keyword>
<dbReference type="GeneID" id="28976850"/>
<evidence type="ECO:0000313" key="5">
    <source>
        <dbReference type="Proteomes" id="UP000053890"/>
    </source>
</evidence>
<feature type="compositionally biased region" description="Basic and acidic residues" evidence="1">
    <location>
        <begin position="243"/>
        <end position="254"/>
    </location>
</feature>
<proteinExistence type="predicted"/>
<keyword evidence="3" id="KW-0732">Signal</keyword>
<dbReference type="Proteomes" id="UP000053890">
    <property type="component" value="Unassembled WGS sequence"/>
</dbReference>
<feature type="signal peptide" evidence="3">
    <location>
        <begin position="1"/>
        <end position="20"/>
    </location>
</feature>
<evidence type="ECO:0000256" key="2">
    <source>
        <dbReference type="SAM" id="Phobius"/>
    </source>
</evidence>
<evidence type="ECO:0000313" key="4">
    <source>
        <dbReference type="EMBL" id="KPV76574.1"/>
    </source>
</evidence>
<feature type="compositionally biased region" description="Pro residues" evidence="1">
    <location>
        <begin position="195"/>
        <end position="209"/>
    </location>
</feature>
<organism evidence="4 5">
    <name type="scientific">Rhodotorula graminis (strain WP1)</name>
    <dbReference type="NCBI Taxonomy" id="578459"/>
    <lineage>
        <taxon>Eukaryota</taxon>
        <taxon>Fungi</taxon>
        <taxon>Dikarya</taxon>
        <taxon>Basidiomycota</taxon>
        <taxon>Pucciniomycotina</taxon>
        <taxon>Microbotryomycetes</taxon>
        <taxon>Sporidiobolales</taxon>
        <taxon>Sporidiobolaceae</taxon>
        <taxon>Rhodotorula</taxon>
    </lineage>
</organism>
<keyword evidence="2" id="KW-1133">Transmembrane helix</keyword>
<evidence type="ECO:0000256" key="3">
    <source>
        <dbReference type="SAM" id="SignalP"/>
    </source>
</evidence>
<sequence>MRPRPSTLALGALLASLVSAIPLTILQRHRRQIPDTLFVGIRDSSDAFPAVLYRSTDNVTCSTYKITYGGSQPPFHLSVVGFANPDTAFMDIGDYGAAGTTLWAVEVDPGRTVRVKVTDAAGNTRMTAASTVQDGRPDGAFCSSSSDGLGAGYYAFVLVAGAFGLSVLVLAMCLVRSACRAPRVVRRIRRSSPVLPSPSGKPPPLPPRPGSAQGKRGSTTPTGEPPMSRRDGGRRPPAPQHGRFHEVDLKKAAKEGPPPFVPLPPPRYQARAPEKQSKQSRKK</sequence>
<name>A0A194S7P3_RHOGW</name>
<reference evidence="4 5" key="1">
    <citation type="journal article" date="2015" name="Front. Microbiol.">
        <title>Genome sequence of the plant growth promoting endophytic yeast Rhodotorula graminis WP1.</title>
        <authorList>
            <person name="Firrincieli A."/>
            <person name="Otillar R."/>
            <person name="Salamov A."/>
            <person name="Schmutz J."/>
            <person name="Khan Z."/>
            <person name="Redman R.S."/>
            <person name="Fleck N.D."/>
            <person name="Lindquist E."/>
            <person name="Grigoriev I.V."/>
            <person name="Doty S.L."/>
        </authorList>
    </citation>
    <scope>NUCLEOTIDE SEQUENCE [LARGE SCALE GENOMIC DNA]</scope>
    <source>
        <strain evidence="4 5">WP1</strain>
    </source>
</reference>
<keyword evidence="2" id="KW-0472">Membrane</keyword>
<accession>A0A194S7P3</accession>
<gene>
    <name evidence="4" type="ORF">RHOBADRAFT_52564</name>
</gene>
<dbReference type="EMBL" id="KQ474076">
    <property type="protein sequence ID" value="KPV76574.1"/>
    <property type="molecule type" value="Genomic_DNA"/>
</dbReference>
<evidence type="ECO:0000256" key="1">
    <source>
        <dbReference type="SAM" id="MobiDB-lite"/>
    </source>
</evidence>